<feature type="transmembrane region" description="Helical" evidence="7">
    <location>
        <begin position="437"/>
        <end position="458"/>
    </location>
</feature>
<evidence type="ECO:0000256" key="7">
    <source>
        <dbReference type="SAM" id="Phobius"/>
    </source>
</evidence>
<evidence type="ECO:0000256" key="4">
    <source>
        <dbReference type="ARBA" id="ARBA00022970"/>
    </source>
</evidence>
<dbReference type="PANTHER" id="PTHR43341">
    <property type="entry name" value="AMINO ACID PERMEASE"/>
    <property type="match status" value="1"/>
</dbReference>
<keyword evidence="4" id="KW-0029">Amino-acid transport</keyword>
<sequence>MGFDCEKLAPVPSDVDQVPGHDCSDPKGDVTPISTNHLARNLSARQVSMIAIGGTIGTGLFLGTGKAFATGGPGSTLVAYAICGLIIFLTMLCLGEMAAFIPVSGSFCTFAGRFVDDSLSFALTWNYWFNDAVSTAADLLALQILFQYWTEHFPGWAISLIFLLIVLGFNLAPVGVFGEVSYWLSLLKVATIIVFIIVGIVVNCGGNKGHRYIGDQYWHVGEAPFVGGIGGFASVFVTASFAYGGTESIAITAGETKDPAKTLPKVVRNVFWRILLFYILSVIIIGFNVPYNYPGLSSKSTNSSPFTIVFVEAGSSVAGSFINAVIFTSAISASNHALFVGSRLLYTLAISGHAPRFFGHINRFQVPWVAVLGTLVISALCFGASYIGQGKLWVWLQNIVGVSNQLSWVFIGIASLRFRAGIKKQNLEHLLLFKNWTYPWGPIFTVGLNVVLILVQGWTCFSPSFSVVDFVSFYLEIPVLILMIVGWKFIKKTKLVKLHEMDLVTDRYDTLIDLDGSSTAEESENREARANRRQNKVLGTLKRYGMYFCF</sequence>
<protein>
    <recommendedName>
        <fullName evidence="8">Amino acid permease/ SLC12A domain-containing protein</fullName>
    </recommendedName>
</protein>
<evidence type="ECO:0000256" key="5">
    <source>
        <dbReference type="ARBA" id="ARBA00022989"/>
    </source>
</evidence>
<evidence type="ECO:0000259" key="8">
    <source>
        <dbReference type="Pfam" id="PF00324"/>
    </source>
</evidence>
<dbReference type="Proteomes" id="UP001213681">
    <property type="component" value="Unassembled WGS sequence"/>
</dbReference>
<dbReference type="InterPro" id="IPR004840">
    <property type="entry name" value="Amino_acid_permease_CS"/>
</dbReference>
<evidence type="ECO:0000256" key="3">
    <source>
        <dbReference type="ARBA" id="ARBA00022692"/>
    </source>
</evidence>
<dbReference type="PROSITE" id="PS00218">
    <property type="entry name" value="AMINO_ACID_PERMEASE_1"/>
    <property type="match status" value="1"/>
</dbReference>
<keyword evidence="6 7" id="KW-0472">Membrane</keyword>
<dbReference type="PANTHER" id="PTHR43341:SF3">
    <property type="entry name" value="AMINO-ACID PERMEASE PB1C11.02-RELATED"/>
    <property type="match status" value="1"/>
</dbReference>
<evidence type="ECO:0000313" key="10">
    <source>
        <dbReference type="Proteomes" id="UP001213681"/>
    </source>
</evidence>
<feature type="transmembrane region" description="Helical" evidence="7">
    <location>
        <begin position="153"/>
        <end position="176"/>
    </location>
</feature>
<feature type="transmembrane region" description="Helical" evidence="7">
    <location>
        <begin position="305"/>
        <end position="331"/>
    </location>
</feature>
<dbReference type="EMBL" id="JAPVEA010000002">
    <property type="protein sequence ID" value="KAJ5462028.1"/>
    <property type="molecule type" value="Genomic_DNA"/>
</dbReference>
<feature type="transmembrane region" description="Helical" evidence="7">
    <location>
        <begin position="182"/>
        <end position="202"/>
    </location>
</feature>
<keyword evidence="5 7" id="KW-1133">Transmembrane helix</keyword>
<evidence type="ECO:0000256" key="6">
    <source>
        <dbReference type="ARBA" id="ARBA00023136"/>
    </source>
</evidence>
<dbReference type="Pfam" id="PF00324">
    <property type="entry name" value="AA_permease"/>
    <property type="match status" value="1"/>
</dbReference>
<dbReference type="RefSeq" id="XP_056771070.1">
    <property type="nucleotide sequence ID" value="XM_056906963.1"/>
</dbReference>
<accession>A0AAD6CFC8</accession>
<dbReference type="FunFam" id="1.20.1740.10:FF:000001">
    <property type="entry name" value="Amino acid permease"/>
    <property type="match status" value="1"/>
</dbReference>
<dbReference type="AlphaFoldDB" id="A0AAD6CFC8"/>
<comment type="subcellular location">
    <subcellularLocation>
        <location evidence="1">Membrane</location>
        <topology evidence="1">Multi-pass membrane protein</topology>
    </subcellularLocation>
</comment>
<organism evidence="9 10">
    <name type="scientific">Penicillium daleae</name>
    <dbReference type="NCBI Taxonomy" id="63821"/>
    <lineage>
        <taxon>Eukaryota</taxon>
        <taxon>Fungi</taxon>
        <taxon>Dikarya</taxon>
        <taxon>Ascomycota</taxon>
        <taxon>Pezizomycotina</taxon>
        <taxon>Eurotiomycetes</taxon>
        <taxon>Eurotiomycetidae</taxon>
        <taxon>Eurotiales</taxon>
        <taxon>Aspergillaceae</taxon>
        <taxon>Penicillium</taxon>
    </lineage>
</organism>
<feature type="transmembrane region" description="Helical" evidence="7">
    <location>
        <begin position="270"/>
        <end position="293"/>
    </location>
</feature>
<gene>
    <name evidence="9" type="ORF">N7458_003580</name>
</gene>
<dbReference type="GO" id="GO:0016020">
    <property type="term" value="C:membrane"/>
    <property type="evidence" value="ECO:0007669"/>
    <property type="project" value="UniProtKB-SubCell"/>
</dbReference>
<dbReference type="InterPro" id="IPR050524">
    <property type="entry name" value="APC_YAT"/>
</dbReference>
<keyword evidence="10" id="KW-1185">Reference proteome</keyword>
<dbReference type="Gene3D" id="1.20.1740.10">
    <property type="entry name" value="Amino acid/polyamine transporter I"/>
    <property type="match status" value="1"/>
</dbReference>
<dbReference type="GO" id="GO:0015171">
    <property type="term" value="F:amino acid transmembrane transporter activity"/>
    <property type="evidence" value="ECO:0007669"/>
    <property type="project" value="TreeGrafter"/>
</dbReference>
<reference evidence="9" key="1">
    <citation type="submission" date="2022-12" db="EMBL/GenBank/DDBJ databases">
        <authorList>
            <person name="Petersen C."/>
        </authorList>
    </citation>
    <scope>NUCLEOTIDE SEQUENCE</scope>
    <source>
        <strain evidence="9">IBT 16125</strain>
    </source>
</reference>
<feature type="transmembrane region" description="Helical" evidence="7">
    <location>
        <begin position="223"/>
        <end position="243"/>
    </location>
</feature>
<proteinExistence type="predicted"/>
<feature type="transmembrane region" description="Helical" evidence="7">
    <location>
        <begin position="47"/>
        <end position="65"/>
    </location>
</feature>
<dbReference type="GeneID" id="81597206"/>
<evidence type="ECO:0000313" key="9">
    <source>
        <dbReference type="EMBL" id="KAJ5462028.1"/>
    </source>
</evidence>
<feature type="transmembrane region" description="Helical" evidence="7">
    <location>
        <begin position="470"/>
        <end position="490"/>
    </location>
</feature>
<feature type="transmembrane region" description="Helical" evidence="7">
    <location>
        <begin position="77"/>
        <end position="105"/>
    </location>
</feature>
<evidence type="ECO:0000256" key="2">
    <source>
        <dbReference type="ARBA" id="ARBA00022448"/>
    </source>
</evidence>
<keyword evidence="2" id="KW-0813">Transport</keyword>
<feature type="domain" description="Amino acid permease/ SLC12A" evidence="8">
    <location>
        <begin position="47"/>
        <end position="499"/>
    </location>
</feature>
<dbReference type="InterPro" id="IPR004841">
    <property type="entry name" value="AA-permease/SLC12A_dom"/>
</dbReference>
<reference evidence="9" key="2">
    <citation type="journal article" date="2023" name="IMA Fungus">
        <title>Comparative genomic study of the Penicillium genus elucidates a diverse pangenome and 15 lateral gene transfer events.</title>
        <authorList>
            <person name="Petersen C."/>
            <person name="Sorensen T."/>
            <person name="Nielsen M.R."/>
            <person name="Sondergaard T.E."/>
            <person name="Sorensen J.L."/>
            <person name="Fitzpatrick D.A."/>
            <person name="Frisvad J.C."/>
            <person name="Nielsen K.L."/>
        </authorList>
    </citation>
    <scope>NUCLEOTIDE SEQUENCE</scope>
    <source>
        <strain evidence="9">IBT 16125</strain>
    </source>
</reference>
<keyword evidence="3 7" id="KW-0812">Transmembrane</keyword>
<feature type="transmembrane region" description="Helical" evidence="7">
    <location>
        <begin position="393"/>
        <end position="416"/>
    </location>
</feature>
<comment type="caution">
    <text evidence="9">The sequence shown here is derived from an EMBL/GenBank/DDBJ whole genome shotgun (WGS) entry which is preliminary data.</text>
</comment>
<name>A0AAD6CFC8_9EURO</name>
<feature type="transmembrane region" description="Helical" evidence="7">
    <location>
        <begin position="366"/>
        <end position="387"/>
    </location>
</feature>
<dbReference type="PIRSF" id="PIRSF006060">
    <property type="entry name" value="AA_transporter"/>
    <property type="match status" value="1"/>
</dbReference>
<evidence type="ECO:0000256" key="1">
    <source>
        <dbReference type="ARBA" id="ARBA00004141"/>
    </source>
</evidence>